<dbReference type="Gene3D" id="3.30.2350.10">
    <property type="entry name" value="Pseudouridine synthase"/>
    <property type="match status" value="1"/>
</dbReference>
<keyword evidence="9" id="KW-0694">RNA-binding</keyword>
<evidence type="ECO:0000256" key="10">
    <source>
        <dbReference type="SAM" id="MobiDB-lite"/>
    </source>
</evidence>
<protein>
    <recommendedName>
        <fullName evidence="6">Pseudouridylate synthase RPUSD2</fullName>
    </recommendedName>
    <alternativeName>
        <fullName evidence="7">RNA pseudouridylate synthase domain-containing protein 2</fullName>
    </alternativeName>
</protein>
<dbReference type="GO" id="GO:0006397">
    <property type="term" value="P:mRNA processing"/>
    <property type="evidence" value="ECO:0007669"/>
    <property type="project" value="UniProtKB-KW"/>
</dbReference>
<feature type="active site" evidence="8">
    <location>
        <position position="304"/>
    </location>
</feature>
<dbReference type="PROSITE" id="PS01129">
    <property type="entry name" value="PSI_RLU"/>
    <property type="match status" value="1"/>
</dbReference>
<dbReference type="Pfam" id="PF00849">
    <property type="entry name" value="PseudoU_synth_2"/>
    <property type="match status" value="1"/>
</dbReference>
<proteinExistence type="inferred from homology"/>
<dbReference type="Proteomes" id="UP001500889">
    <property type="component" value="Chromosome U"/>
</dbReference>
<dbReference type="PROSITE" id="PS50889">
    <property type="entry name" value="S4"/>
    <property type="match status" value="1"/>
</dbReference>
<dbReference type="AlphaFoldDB" id="A0AAU9FGP0"/>
<keyword evidence="13" id="KW-1185">Reference proteome</keyword>
<evidence type="ECO:0000256" key="6">
    <source>
        <dbReference type="ARBA" id="ARBA00072682"/>
    </source>
</evidence>
<dbReference type="InterPro" id="IPR050188">
    <property type="entry name" value="RluA_PseudoU_synthase"/>
</dbReference>
<dbReference type="GO" id="GO:0000455">
    <property type="term" value="P:enzyme-directed rRNA pseudouridine synthesis"/>
    <property type="evidence" value="ECO:0007669"/>
    <property type="project" value="TreeGrafter"/>
</dbReference>
<comment type="function">
    <text evidence="5">Pseudouridine synthase that catalyzes pseudouridylation of mRNAs.</text>
</comment>
<evidence type="ECO:0000256" key="2">
    <source>
        <dbReference type="ARBA" id="ARBA00022553"/>
    </source>
</evidence>
<dbReference type="PANTHER" id="PTHR21600">
    <property type="entry name" value="MITOCHONDRIAL RNA PSEUDOURIDINE SYNTHASE"/>
    <property type="match status" value="1"/>
</dbReference>
<accession>A0AAU9FGP0</accession>
<keyword evidence="2" id="KW-0597">Phosphoprotein</keyword>
<dbReference type="FunFam" id="3.30.2350.10:FF:000010">
    <property type="entry name" value="RNA pseudouridine synthase domain-containing 2"/>
    <property type="match status" value="1"/>
</dbReference>
<dbReference type="InterPro" id="IPR006145">
    <property type="entry name" value="PsdUridine_synth_RsuA/RluA"/>
</dbReference>
<dbReference type="InterPro" id="IPR006225">
    <property type="entry name" value="PsdUridine_synth_RluC/D"/>
</dbReference>
<evidence type="ECO:0000256" key="5">
    <source>
        <dbReference type="ARBA" id="ARBA00057241"/>
    </source>
</evidence>
<comment type="similarity">
    <text evidence="1">Belongs to the pseudouridine synthase RluA family.</text>
</comment>
<dbReference type="NCBIfam" id="TIGR00005">
    <property type="entry name" value="rluA_subfam"/>
    <property type="match status" value="1"/>
</dbReference>
<sequence length="572" mass="66041">MGTCFNCIKQTYICYSHYEFKYIPFHTYVCAYIHVYISRRYNKFLKIYGLSKVPSRFLRMINTESVQHANLQQGDKKVNIEGAVPSTIRDTVMIDQEAQSHESTPDGDLQVSTTAQKDASQLPEKRKTIETDKLVDAKKVKLDTKSPKYKKLNLTDEKYDETSYYFENGLRKVYPYFFTFTTFTKGRWVGEKILDVFAREFRAHPAEEYQRSIETGKLTVNYEKVPSDYRLKHNDLLSNVVHRHEVPVSLQSIAIVHMDEDIVVVNKPASIPVHPCGRYRHNTVVFILAKSHNLKNLRTIHRLDRLTSGLLIFGRTSTKARELEQQIRNRQVQKEYVCRVEGRFPDGIIECNEPIQVVSYKIGVCRVSPNGKDCKTTFQRISEVGDSSIVLCKPLTGRMHQIRVHLQYLGYPIVNDPLYNHEVFGPLKGRGGDIGGKSDDQLINNLIKIHNAENWLGMEEGGILPIANPIKCEVTNSRENESLTEIEAQHTKLKSMVDSIKDVGIEEPIDPFDPIKTTFDPFCHECKVIYRDPNAKDLIMYLHAWKYKGVDWEYKTELPNWACKELIDYDTL</sequence>
<dbReference type="CDD" id="cd02557">
    <property type="entry name" value="PseudoU_synth_ScRIB2"/>
    <property type="match status" value="1"/>
</dbReference>
<dbReference type="InterPro" id="IPR020103">
    <property type="entry name" value="PsdUridine_synth_cat_dom_sf"/>
</dbReference>
<dbReference type="PANTHER" id="PTHR21600:SF40">
    <property type="entry name" value="PSEUDOURIDYLATE SYNTHASE RPUSD2"/>
    <property type="match status" value="1"/>
</dbReference>
<dbReference type="EMBL" id="AP029264">
    <property type="protein sequence ID" value="BFF94976.1"/>
    <property type="molecule type" value="Genomic_DNA"/>
</dbReference>
<feature type="compositionally biased region" description="Polar residues" evidence="10">
    <location>
        <begin position="110"/>
        <end position="119"/>
    </location>
</feature>
<reference evidence="12 13" key="1">
    <citation type="submission" date="2024-02" db="EMBL/GenBank/DDBJ databases">
        <title>A chromosome-level genome assembly of Drosophila madeirensis, a fruit fly species endemic to Madeira island.</title>
        <authorList>
            <person name="Tomihara K."/>
            <person name="Llopart A."/>
            <person name="Yamamoto D."/>
        </authorList>
    </citation>
    <scope>NUCLEOTIDE SEQUENCE [LARGE SCALE GENOMIC DNA]</scope>
    <source>
        <strain evidence="12 13">RF1</strain>
    </source>
</reference>
<evidence type="ECO:0000256" key="3">
    <source>
        <dbReference type="ARBA" id="ARBA00022664"/>
    </source>
</evidence>
<keyword evidence="4" id="KW-0413">Isomerase</keyword>
<evidence type="ECO:0000313" key="13">
    <source>
        <dbReference type="Proteomes" id="UP001500889"/>
    </source>
</evidence>
<dbReference type="InterPro" id="IPR006224">
    <property type="entry name" value="PsdUridine_synth_RluA-like_CS"/>
</dbReference>
<dbReference type="GO" id="GO:0003723">
    <property type="term" value="F:RNA binding"/>
    <property type="evidence" value="ECO:0007669"/>
    <property type="project" value="UniProtKB-KW"/>
</dbReference>
<organism evidence="12 13">
    <name type="scientific">Drosophila madeirensis</name>
    <name type="common">Fruit fly</name>
    <dbReference type="NCBI Taxonomy" id="30013"/>
    <lineage>
        <taxon>Eukaryota</taxon>
        <taxon>Metazoa</taxon>
        <taxon>Ecdysozoa</taxon>
        <taxon>Arthropoda</taxon>
        <taxon>Hexapoda</taxon>
        <taxon>Insecta</taxon>
        <taxon>Pterygota</taxon>
        <taxon>Neoptera</taxon>
        <taxon>Endopterygota</taxon>
        <taxon>Diptera</taxon>
        <taxon>Brachycera</taxon>
        <taxon>Muscomorpha</taxon>
        <taxon>Ephydroidea</taxon>
        <taxon>Drosophilidae</taxon>
        <taxon>Drosophila</taxon>
        <taxon>Sophophora</taxon>
    </lineage>
</organism>
<gene>
    <name evidence="12" type="ORF">DMAD_12479</name>
</gene>
<feature type="domain" description="Pseudouridine synthase RsuA/RluA-like" evidence="11">
    <location>
        <begin position="261"/>
        <end position="407"/>
    </location>
</feature>
<evidence type="ECO:0000256" key="1">
    <source>
        <dbReference type="ARBA" id="ARBA00010876"/>
    </source>
</evidence>
<evidence type="ECO:0000313" key="12">
    <source>
        <dbReference type="EMBL" id="BFF94976.1"/>
    </source>
</evidence>
<name>A0AAU9FGP0_DROMD</name>
<evidence type="ECO:0000256" key="7">
    <source>
        <dbReference type="ARBA" id="ARBA00080257"/>
    </source>
</evidence>
<evidence type="ECO:0000256" key="8">
    <source>
        <dbReference type="PIRSR" id="PIRSR606225-1"/>
    </source>
</evidence>
<evidence type="ECO:0000259" key="11">
    <source>
        <dbReference type="Pfam" id="PF00849"/>
    </source>
</evidence>
<dbReference type="GO" id="GO:0009982">
    <property type="term" value="F:pseudouridine synthase activity"/>
    <property type="evidence" value="ECO:0007669"/>
    <property type="project" value="InterPro"/>
</dbReference>
<dbReference type="SUPFAM" id="SSF55120">
    <property type="entry name" value="Pseudouridine synthase"/>
    <property type="match status" value="1"/>
</dbReference>
<keyword evidence="3" id="KW-0507">mRNA processing</keyword>
<evidence type="ECO:0000256" key="9">
    <source>
        <dbReference type="PROSITE-ProRule" id="PRU00182"/>
    </source>
</evidence>
<evidence type="ECO:0000256" key="4">
    <source>
        <dbReference type="ARBA" id="ARBA00023235"/>
    </source>
</evidence>
<feature type="region of interest" description="Disordered" evidence="10">
    <location>
        <begin position="99"/>
        <end position="126"/>
    </location>
</feature>